<dbReference type="AlphaFoldDB" id="A0A7J6F3F2"/>
<evidence type="ECO:0000313" key="2">
    <source>
        <dbReference type="EMBL" id="KAF4364409.1"/>
    </source>
</evidence>
<protein>
    <recommendedName>
        <fullName evidence="4">Btz domain-containing protein</fullName>
    </recommendedName>
</protein>
<feature type="compositionally biased region" description="Basic and acidic residues" evidence="1">
    <location>
        <begin position="74"/>
        <end position="96"/>
    </location>
</feature>
<dbReference type="PANTHER" id="PTHR36364:SF1">
    <property type="entry name" value="OS03G0203000 PROTEIN"/>
    <property type="match status" value="1"/>
</dbReference>
<gene>
    <name evidence="2" type="ORF">F8388_006986</name>
</gene>
<organism evidence="2 3">
    <name type="scientific">Cannabis sativa</name>
    <name type="common">Hemp</name>
    <name type="synonym">Marijuana</name>
    <dbReference type="NCBI Taxonomy" id="3483"/>
    <lineage>
        <taxon>Eukaryota</taxon>
        <taxon>Viridiplantae</taxon>
        <taxon>Streptophyta</taxon>
        <taxon>Embryophyta</taxon>
        <taxon>Tracheophyta</taxon>
        <taxon>Spermatophyta</taxon>
        <taxon>Magnoliopsida</taxon>
        <taxon>eudicotyledons</taxon>
        <taxon>Gunneridae</taxon>
        <taxon>Pentapetalae</taxon>
        <taxon>rosids</taxon>
        <taxon>fabids</taxon>
        <taxon>Rosales</taxon>
        <taxon>Cannabaceae</taxon>
        <taxon>Cannabis</taxon>
    </lineage>
</organism>
<accession>A0A7J6F3F2</accession>
<evidence type="ECO:0000313" key="3">
    <source>
        <dbReference type="Proteomes" id="UP000525078"/>
    </source>
</evidence>
<feature type="region of interest" description="Disordered" evidence="1">
    <location>
        <begin position="1"/>
        <end position="110"/>
    </location>
</feature>
<proteinExistence type="predicted"/>
<name>A0A7J6F3F2_CANSA</name>
<feature type="compositionally biased region" description="Basic and acidic residues" evidence="1">
    <location>
        <begin position="163"/>
        <end position="228"/>
    </location>
</feature>
<sequence>MSRWEDRHSDSKRHRSRFDRDPSPKRSKRDGKPEPERLPSSNSLDIKNNTEQDQKHRPSLQDGSPPKSLVPTDSKPEKGALSSDTDRKPNGKHEGTKLSAVPTDGPRPRSYFKVSFRFLPLKYVQTACKLMMVTGLSLLEHDERGNAARVGRSSGRNTTSERGWWRDSRDQHNERTENKKSTNETRKRDDGAKGDEKANWRHDRFSEVEADAPHSRKRPSFREKKIQADFEQVDGAAPETAKLRYLNQPAKESRKEEQGHNTRYFDRNEKALVGDGAAHRRETQKRGGFPSRERYRGGGDDDVNYRRRDGLIGGRSEFRGGSDGHDNKWKHDLYQDANRSPTPKNEEDQIAKVEALLAS</sequence>
<feature type="compositionally biased region" description="Basic and acidic residues" evidence="1">
    <location>
        <begin position="251"/>
        <end position="334"/>
    </location>
</feature>
<dbReference type="EMBL" id="JAATIP010000167">
    <property type="protein sequence ID" value="KAF4364409.1"/>
    <property type="molecule type" value="Genomic_DNA"/>
</dbReference>
<feature type="region of interest" description="Disordered" evidence="1">
    <location>
        <begin position="146"/>
        <end position="349"/>
    </location>
</feature>
<comment type="caution">
    <text evidence="2">The sequence shown here is derived from an EMBL/GenBank/DDBJ whole genome shotgun (WGS) entry which is preliminary data.</text>
</comment>
<evidence type="ECO:0008006" key="4">
    <source>
        <dbReference type="Google" id="ProtNLM"/>
    </source>
</evidence>
<feature type="compositionally biased region" description="Basic and acidic residues" evidence="1">
    <location>
        <begin position="18"/>
        <end position="37"/>
    </location>
</feature>
<reference evidence="2 3" key="1">
    <citation type="journal article" date="2020" name="bioRxiv">
        <title>Sequence and annotation of 42 cannabis genomes reveals extensive copy number variation in cannabinoid synthesis and pathogen resistance genes.</title>
        <authorList>
            <person name="Mckernan K.J."/>
            <person name="Helbert Y."/>
            <person name="Kane L.T."/>
            <person name="Ebling H."/>
            <person name="Zhang L."/>
            <person name="Liu B."/>
            <person name="Eaton Z."/>
            <person name="Mclaughlin S."/>
            <person name="Kingan S."/>
            <person name="Baybayan P."/>
            <person name="Concepcion G."/>
            <person name="Jordan M."/>
            <person name="Riva A."/>
            <person name="Barbazuk W."/>
            <person name="Harkins T."/>
        </authorList>
    </citation>
    <scope>NUCLEOTIDE SEQUENCE [LARGE SCALE GENOMIC DNA]</scope>
    <source>
        <strain evidence="3">cv. Jamaican Lion 4</strain>
        <tissue evidence="2">Leaf</tissue>
    </source>
</reference>
<dbReference type="PANTHER" id="PTHR36364">
    <property type="entry name" value="OS03G0203000 PROTEIN"/>
    <property type="match status" value="1"/>
</dbReference>
<evidence type="ECO:0000256" key="1">
    <source>
        <dbReference type="SAM" id="MobiDB-lite"/>
    </source>
</evidence>
<dbReference type="Proteomes" id="UP000525078">
    <property type="component" value="Unassembled WGS sequence"/>
</dbReference>